<keyword evidence="3" id="KW-1185">Reference proteome</keyword>
<organism evidence="2 3">
    <name type="scientific">Fusarium irregulare</name>
    <dbReference type="NCBI Taxonomy" id="2494466"/>
    <lineage>
        <taxon>Eukaryota</taxon>
        <taxon>Fungi</taxon>
        <taxon>Dikarya</taxon>
        <taxon>Ascomycota</taxon>
        <taxon>Pezizomycotina</taxon>
        <taxon>Sordariomycetes</taxon>
        <taxon>Hypocreomycetidae</taxon>
        <taxon>Hypocreales</taxon>
        <taxon>Nectriaceae</taxon>
        <taxon>Fusarium</taxon>
        <taxon>Fusarium incarnatum-equiseti species complex</taxon>
    </lineage>
</organism>
<dbReference type="EMBL" id="JAPDHF010000007">
    <property type="protein sequence ID" value="KAJ4015236.1"/>
    <property type="molecule type" value="Genomic_DNA"/>
</dbReference>
<comment type="caution">
    <text evidence="2">The sequence shown here is derived from an EMBL/GenBank/DDBJ whole genome shotgun (WGS) entry which is preliminary data.</text>
</comment>
<feature type="region of interest" description="Disordered" evidence="1">
    <location>
        <begin position="9"/>
        <end position="37"/>
    </location>
</feature>
<evidence type="ECO:0000256" key="1">
    <source>
        <dbReference type="SAM" id="MobiDB-lite"/>
    </source>
</evidence>
<dbReference type="AlphaFoldDB" id="A0A9W8PRL5"/>
<feature type="compositionally biased region" description="Basic and acidic residues" evidence="1">
    <location>
        <begin position="136"/>
        <end position="168"/>
    </location>
</feature>
<protein>
    <submittedName>
        <fullName evidence="2">Uncharacterized protein</fullName>
    </submittedName>
</protein>
<proteinExistence type="predicted"/>
<sequence>MAPPCCKIAIGSRPNPPPTPPLNPATPSTNEPATIPQDSEVTVTFKYGKFAELYMKFLDGERGDAEGWKKLMPFCETCGTPENLKAFAEIRSTKFRDLLRIDPEDWSAAWRSVSYCRLTAPRASATRSGAQKKKKKEDERNKKAAEKKVIKQEKEHEKSETKETEKEK</sequence>
<evidence type="ECO:0000313" key="3">
    <source>
        <dbReference type="Proteomes" id="UP001152130"/>
    </source>
</evidence>
<gene>
    <name evidence="2" type="ORF">NW766_005568</name>
</gene>
<reference evidence="2" key="1">
    <citation type="submission" date="2022-10" db="EMBL/GenBank/DDBJ databases">
        <title>Fusarium specimens isolated from Avocado Roots.</title>
        <authorList>
            <person name="Stajich J."/>
            <person name="Roper C."/>
            <person name="Heimlech-Rivalta G."/>
        </authorList>
    </citation>
    <scope>NUCLEOTIDE SEQUENCE</scope>
    <source>
        <strain evidence="2">CF00143</strain>
    </source>
</reference>
<feature type="region of interest" description="Disordered" evidence="1">
    <location>
        <begin position="121"/>
        <end position="168"/>
    </location>
</feature>
<dbReference type="Proteomes" id="UP001152130">
    <property type="component" value="Unassembled WGS sequence"/>
</dbReference>
<feature type="compositionally biased region" description="Pro residues" evidence="1">
    <location>
        <begin position="14"/>
        <end position="24"/>
    </location>
</feature>
<evidence type="ECO:0000313" key="2">
    <source>
        <dbReference type="EMBL" id="KAJ4015236.1"/>
    </source>
</evidence>
<accession>A0A9W8PRL5</accession>
<name>A0A9W8PRL5_9HYPO</name>